<organism evidence="1 2">
    <name type="scientific">Prevotella denticola CRIS 18C-A</name>
    <dbReference type="NCBI Taxonomy" id="944557"/>
    <lineage>
        <taxon>Bacteria</taxon>
        <taxon>Pseudomonadati</taxon>
        <taxon>Bacteroidota</taxon>
        <taxon>Bacteroidia</taxon>
        <taxon>Bacteroidales</taxon>
        <taxon>Prevotellaceae</taxon>
        <taxon>Prevotella</taxon>
    </lineage>
</organism>
<dbReference type="AlphaFoldDB" id="F0H599"/>
<evidence type="ECO:0000313" key="1">
    <source>
        <dbReference type="EMBL" id="EGC87014.1"/>
    </source>
</evidence>
<sequence length="64" mass="6965">MADGEVAVERMPLLLSGTGYMFLSMNYFVPQICFFNGKAVLLHTEESSVCPLDGQEPVGLLKGL</sequence>
<dbReference type="EMBL" id="AEXO01000027">
    <property type="protein sequence ID" value="EGC87014.1"/>
    <property type="molecule type" value="Genomic_DNA"/>
</dbReference>
<comment type="caution">
    <text evidence="1">The sequence shown here is derived from an EMBL/GenBank/DDBJ whole genome shotgun (WGS) entry which is preliminary data.</text>
</comment>
<protein>
    <submittedName>
        <fullName evidence="1">Conserved domain protein</fullName>
    </submittedName>
</protein>
<dbReference type="Proteomes" id="UP000003155">
    <property type="component" value="Unassembled WGS sequence"/>
</dbReference>
<keyword evidence="2" id="KW-1185">Reference proteome</keyword>
<gene>
    <name evidence="1" type="ORF">HMPREF9303_0461</name>
</gene>
<proteinExistence type="predicted"/>
<evidence type="ECO:0000313" key="2">
    <source>
        <dbReference type="Proteomes" id="UP000003155"/>
    </source>
</evidence>
<accession>F0H599</accession>
<reference evidence="1 2" key="1">
    <citation type="submission" date="2011-02" db="EMBL/GenBank/DDBJ databases">
        <authorList>
            <person name="Durkin A.S."/>
            <person name="Madupu R."/>
            <person name="Torralba M."/>
            <person name="Gillis M."/>
            <person name="Methe B."/>
            <person name="Sutton G."/>
            <person name="Nelson K.E."/>
        </authorList>
    </citation>
    <scope>NUCLEOTIDE SEQUENCE [LARGE SCALE GENOMIC DNA]</scope>
    <source>
        <strain evidence="1 2">CRIS 18C-A</strain>
    </source>
</reference>
<name>F0H599_9BACT</name>